<gene>
    <name evidence="2" type="ORF">HMPREF0551_2214</name>
</gene>
<dbReference type="RefSeq" id="WP_005674616.1">
    <property type="nucleotide sequence ID" value="NZ_CP146288.1"/>
</dbReference>
<dbReference type="EMBL" id="AEQP01000022">
    <property type="protein sequence ID" value="EFV94099.1"/>
    <property type="molecule type" value="Genomic_DNA"/>
</dbReference>
<keyword evidence="1" id="KW-1133">Transmembrane helix</keyword>
<keyword evidence="1" id="KW-0472">Membrane</keyword>
<feature type="transmembrane region" description="Helical" evidence="1">
    <location>
        <begin position="44"/>
        <end position="63"/>
    </location>
</feature>
<accession>E7RZV0</accession>
<comment type="caution">
    <text evidence="2">The sequence shown here is derived from an EMBL/GenBank/DDBJ whole genome shotgun (WGS) entry which is preliminary data.</text>
</comment>
<dbReference type="AlphaFoldDB" id="E7RZV0"/>
<evidence type="ECO:0000313" key="3">
    <source>
        <dbReference type="Proteomes" id="UP000011021"/>
    </source>
</evidence>
<dbReference type="Proteomes" id="UP000011021">
    <property type="component" value="Unassembled WGS sequence"/>
</dbReference>
<reference evidence="2 3" key="1">
    <citation type="submission" date="2010-12" db="EMBL/GenBank/DDBJ databases">
        <authorList>
            <person name="Muzny D."/>
            <person name="Qin X."/>
            <person name="Deng J."/>
            <person name="Jiang H."/>
            <person name="Liu Y."/>
            <person name="Qu J."/>
            <person name="Song X.-Z."/>
            <person name="Zhang L."/>
            <person name="Thornton R."/>
            <person name="Coyle M."/>
            <person name="Francisco L."/>
            <person name="Jackson L."/>
            <person name="Javaid M."/>
            <person name="Korchina V."/>
            <person name="Kovar C."/>
            <person name="Mata R."/>
            <person name="Mathew T."/>
            <person name="Ngo R."/>
            <person name="Nguyen L."/>
            <person name="Nguyen N."/>
            <person name="Okwuonu G."/>
            <person name="Ongeri F."/>
            <person name="Pham C."/>
            <person name="Simmons D."/>
            <person name="Wilczek-Boney K."/>
            <person name="Hale W."/>
            <person name="Jakkamsetti A."/>
            <person name="Pham P."/>
            <person name="Ruth R."/>
            <person name="San Lucas F."/>
            <person name="Warren J."/>
            <person name="Zhang J."/>
            <person name="Zhao Z."/>
            <person name="Zhou C."/>
            <person name="Zhu D."/>
            <person name="Lee S."/>
            <person name="Bess C."/>
            <person name="Blankenburg K."/>
            <person name="Forbes L."/>
            <person name="Fu Q."/>
            <person name="Gubbala S."/>
            <person name="Hirani K."/>
            <person name="Jayaseelan J.C."/>
            <person name="Lara F."/>
            <person name="Munidasa M."/>
            <person name="Palculict T."/>
            <person name="Patil S."/>
            <person name="Pu L.-L."/>
            <person name="Saada N."/>
            <person name="Tang L."/>
            <person name="Weissenberger G."/>
            <person name="Zhu Y."/>
            <person name="Hemphill L."/>
            <person name="Shang Y."/>
            <person name="Youmans B."/>
            <person name="Ayvaz T."/>
            <person name="Ross M."/>
            <person name="Santibanez J."/>
            <person name="Aqrawi P."/>
            <person name="Gross S."/>
            <person name="Joshi V."/>
            <person name="Fowler G."/>
            <person name="Nazareth L."/>
            <person name="Reid J."/>
            <person name="Worley K."/>
            <person name="Petrosino J."/>
            <person name="Highlander S."/>
            <person name="Gibbs R."/>
        </authorList>
    </citation>
    <scope>NUCLEOTIDE SEQUENCE [LARGE SCALE GENOMIC DNA]</scope>
    <source>
        <strain evidence="2 3">ATCC 51599</strain>
    </source>
</reference>
<keyword evidence="3" id="KW-1185">Reference proteome</keyword>
<sequence length="185" mass="20991">MPNTPDIQQWHFRPRSPFILAWIAIPFALGAWLVWFAVSQAGALGWLFFLLSALCSSIGALGFESWRRSWRNTRHGQEFIRLDEDDLSYCIEGVGAGRLPYTWLRSVYPVHTRGCQGVVIEYRRPETDRVPDRLILKDLYRLDLHGAGFRYVNPHDLIADAIKARCREGAYPALPSATSSASPMA</sequence>
<keyword evidence="1" id="KW-0812">Transmembrane</keyword>
<dbReference type="HOGENOM" id="CLU_1459604_0_0_4"/>
<protein>
    <submittedName>
        <fullName evidence="2">Uncharacterized protein</fullName>
    </submittedName>
</protein>
<name>E7RZV0_9BURK</name>
<organism evidence="2 3">
    <name type="scientific">Lautropia mirabilis ATCC 51599</name>
    <dbReference type="NCBI Taxonomy" id="887898"/>
    <lineage>
        <taxon>Bacteria</taxon>
        <taxon>Pseudomonadati</taxon>
        <taxon>Pseudomonadota</taxon>
        <taxon>Betaproteobacteria</taxon>
        <taxon>Burkholderiales</taxon>
        <taxon>Burkholderiaceae</taxon>
        <taxon>Lautropia</taxon>
    </lineage>
</organism>
<feature type="transmembrane region" description="Helical" evidence="1">
    <location>
        <begin position="18"/>
        <end position="38"/>
    </location>
</feature>
<evidence type="ECO:0000256" key="1">
    <source>
        <dbReference type="SAM" id="Phobius"/>
    </source>
</evidence>
<proteinExistence type="predicted"/>
<evidence type="ECO:0000313" key="2">
    <source>
        <dbReference type="EMBL" id="EFV94099.1"/>
    </source>
</evidence>
<dbReference type="eggNOG" id="ENOG5033FB9">
    <property type="taxonomic scope" value="Bacteria"/>
</dbReference>